<organism evidence="1 2">
    <name type="scientific">Microcystis aeruginosa EAWAG127a</name>
    <dbReference type="NCBI Taxonomy" id="2529855"/>
    <lineage>
        <taxon>Bacteria</taxon>
        <taxon>Bacillati</taxon>
        <taxon>Cyanobacteriota</taxon>
        <taxon>Cyanophyceae</taxon>
        <taxon>Oscillatoriophycideae</taxon>
        <taxon>Chroococcales</taxon>
        <taxon>Microcystaceae</taxon>
        <taxon>Microcystis</taxon>
    </lineage>
</organism>
<evidence type="ECO:0000313" key="2">
    <source>
        <dbReference type="Proteomes" id="UP000325636"/>
    </source>
</evidence>
<dbReference type="Proteomes" id="UP000325636">
    <property type="component" value="Unassembled WGS sequence"/>
</dbReference>
<accession>A0A5J5LVA5</accession>
<reference evidence="2" key="1">
    <citation type="submission" date="2019-04" db="EMBL/GenBank/DDBJ databases">
        <title>Microviridin 1777: A Toxic Chymotrypsin Inhibitor Discovered by a Metabologenomic Approach.</title>
        <authorList>
            <person name="Sieber S."/>
            <person name="Grendelmeier S.M."/>
            <person name="Harris L.A."/>
            <person name="Mitchell D.A."/>
            <person name="Gademann K."/>
        </authorList>
    </citation>
    <scope>NUCLEOTIDE SEQUENCE [LARGE SCALE GENOMIC DNA]</scope>
    <source>
        <strain evidence="2">EAWAG127a</strain>
    </source>
</reference>
<comment type="caution">
    <text evidence="1">The sequence shown here is derived from an EMBL/GenBank/DDBJ whole genome shotgun (WGS) entry which is preliminary data.</text>
</comment>
<protein>
    <submittedName>
        <fullName evidence="1">Uncharacterized protein</fullName>
    </submittedName>
</protein>
<gene>
    <name evidence="1" type="ORF">EZJ55_13495</name>
</gene>
<sequence length="321" mass="37882">MAKTIKFNLILDGHPVRNLEGLRENFNLDDLLKYYENGVLIKWLTVRGYHHELSSLNAAGSQDKREIAKQLVATFGIKIREDKLQETLYCIEFYYEHINKLKEFQKLVDHEYQTVIKTHCSGYDSFLKIMLDDPENMAKIKSSLKYISENYLEIFKYHLDSFYVEFSKKAPLVIYVALTVPKLRTSFFQSDFIKSRLNQLVNVDVENLYFLEEYLYPEEYEEYQDEYEEYQDEDIEVSAKPFKIGKYAKTFQGDTEGYWKDIEPKGKRFMIIAMMEGNFVRRSGKNGEELSATDINGQFPILDGIDYKSNYPAHKLIYLEV</sequence>
<name>A0A5J5LVA5_MICAE</name>
<proteinExistence type="predicted"/>
<dbReference type="AlphaFoldDB" id="A0A5J5LVA5"/>
<dbReference type="RefSeq" id="WP_150976795.1">
    <property type="nucleotide sequence ID" value="NZ_SRLN01000012.1"/>
</dbReference>
<evidence type="ECO:0000313" key="1">
    <source>
        <dbReference type="EMBL" id="KAB0241428.1"/>
    </source>
</evidence>
<dbReference type="EMBL" id="SRLN01000012">
    <property type="protein sequence ID" value="KAB0241428.1"/>
    <property type="molecule type" value="Genomic_DNA"/>
</dbReference>